<accession>A0A9J6GT30</accession>
<name>A0A9J6GT30_HAELO</name>
<dbReference type="AlphaFoldDB" id="A0A9J6GT30"/>
<evidence type="ECO:0008006" key="4">
    <source>
        <dbReference type="Google" id="ProtNLM"/>
    </source>
</evidence>
<comment type="caution">
    <text evidence="2">The sequence shown here is derived from an EMBL/GenBank/DDBJ whole genome shotgun (WGS) entry which is preliminary data.</text>
</comment>
<feature type="transmembrane region" description="Helical" evidence="1">
    <location>
        <begin position="251"/>
        <end position="269"/>
    </location>
</feature>
<protein>
    <recommendedName>
        <fullName evidence="4">Monocarboxylate transporter</fullName>
    </recommendedName>
</protein>
<keyword evidence="1" id="KW-0812">Transmembrane</keyword>
<dbReference type="OrthoDB" id="6506197at2759"/>
<dbReference type="InterPro" id="IPR036259">
    <property type="entry name" value="MFS_trans_sf"/>
</dbReference>
<dbReference type="VEuPathDB" id="VectorBase:HLOH_041423"/>
<keyword evidence="1" id="KW-1133">Transmembrane helix</keyword>
<dbReference type="SUPFAM" id="SSF103473">
    <property type="entry name" value="MFS general substrate transporter"/>
    <property type="match status" value="1"/>
</dbReference>
<dbReference type="OMA" id="MEEFTIS"/>
<keyword evidence="1" id="KW-0472">Membrane</keyword>
<feature type="transmembrane region" description="Helical" evidence="1">
    <location>
        <begin position="219"/>
        <end position="239"/>
    </location>
</feature>
<feature type="transmembrane region" description="Helical" evidence="1">
    <location>
        <begin position="56"/>
        <end position="75"/>
    </location>
</feature>
<proteinExistence type="predicted"/>
<feature type="transmembrane region" description="Helical" evidence="1">
    <location>
        <begin position="20"/>
        <end position="44"/>
    </location>
</feature>
<organism evidence="2 3">
    <name type="scientific">Haemaphysalis longicornis</name>
    <name type="common">Bush tick</name>
    <dbReference type="NCBI Taxonomy" id="44386"/>
    <lineage>
        <taxon>Eukaryota</taxon>
        <taxon>Metazoa</taxon>
        <taxon>Ecdysozoa</taxon>
        <taxon>Arthropoda</taxon>
        <taxon>Chelicerata</taxon>
        <taxon>Arachnida</taxon>
        <taxon>Acari</taxon>
        <taxon>Parasitiformes</taxon>
        <taxon>Ixodida</taxon>
        <taxon>Ixodoidea</taxon>
        <taxon>Ixodidae</taxon>
        <taxon>Haemaphysalinae</taxon>
        <taxon>Haemaphysalis</taxon>
    </lineage>
</organism>
<dbReference type="InterPro" id="IPR050327">
    <property type="entry name" value="Proton-linked_MCT"/>
</dbReference>
<reference evidence="2 3" key="1">
    <citation type="journal article" date="2020" name="Cell">
        <title>Large-Scale Comparative Analyses of Tick Genomes Elucidate Their Genetic Diversity and Vector Capacities.</title>
        <authorList>
            <consortium name="Tick Genome and Microbiome Consortium (TIGMIC)"/>
            <person name="Jia N."/>
            <person name="Wang J."/>
            <person name="Shi W."/>
            <person name="Du L."/>
            <person name="Sun Y."/>
            <person name="Zhan W."/>
            <person name="Jiang J.F."/>
            <person name="Wang Q."/>
            <person name="Zhang B."/>
            <person name="Ji P."/>
            <person name="Bell-Sakyi L."/>
            <person name="Cui X.M."/>
            <person name="Yuan T.T."/>
            <person name="Jiang B.G."/>
            <person name="Yang W.F."/>
            <person name="Lam T.T."/>
            <person name="Chang Q.C."/>
            <person name="Ding S.J."/>
            <person name="Wang X.J."/>
            <person name="Zhu J.G."/>
            <person name="Ruan X.D."/>
            <person name="Zhao L."/>
            <person name="Wei J.T."/>
            <person name="Ye R.Z."/>
            <person name="Que T.C."/>
            <person name="Du C.H."/>
            <person name="Zhou Y.H."/>
            <person name="Cheng J.X."/>
            <person name="Dai P.F."/>
            <person name="Guo W.B."/>
            <person name="Han X.H."/>
            <person name="Huang E.J."/>
            <person name="Li L.F."/>
            <person name="Wei W."/>
            <person name="Gao Y.C."/>
            <person name="Liu J.Z."/>
            <person name="Shao H.Z."/>
            <person name="Wang X."/>
            <person name="Wang C.C."/>
            <person name="Yang T.C."/>
            <person name="Huo Q.B."/>
            <person name="Li W."/>
            <person name="Chen H.Y."/>
            <person name="Chen S.E."/>
            <person name="Zhou L.G."/>
            <person name="Ni X.B."/>
            <person name="Tian J.H."/>
            <person name="Sheng Y."/>
            <person name="Liu T."/>
            <person name="Pan Y.S."/>
            <person name="Xia L.Y."/>
            <person name="Li J."/>
            <person name="Zhao F."/>
            <person name="Cao W.C."/>
        </authorList>
    </citation>
    <scope>NUCLEOTIDE SEQUENCE [LARGE SCALE GENOMIC DNA]</scope>
    <source>
        <strain evidence="2">HaeL-2018</strain>
    </source>
</reference>
<dbReference type="GO" id="GO:0008028">
    <property type="term" value="F:monocarboxylic acid transmembrane transporter activity"/>
    <property type="evidence" value="ECO:0007669"/>
    <property type="project" value="TreeGrafter"/>
</dbReference>
<sequence>MEDEIRTLPFAKIDRCWGLLPLCMFSALILCIFFKNGALFYVAFMEEFTISHQSASWPLNLSEIASHLSGLLVSLLQKKLSIYQIALLGCLLNSASLVASAFVPDIFWMSITLGVLNGLGIGMGILSVSFYAIGYFDKYRATASGFKYAEYALQTFESTVLDYAMDKGHRERSSGAFYNVRGSGRSSGSTDRFRRTHLAALCLIAAAACFLAMPHATKFSHVIATAMTLGFPMGCLLTLKPVLLGDHLGVLRLAVCWGILGIAMLPFAFGGPLL</sequence>
<feature type="transmembrane region" description="Helical" evidence="1">
    <location>
        <begin position="108"/>
        <end position="133"/>
    </location>
</feature>
<dbReference type="PANTHER" id="PTHR11360:SF303">
    <property type="entry name" value="MAJOR FACILITATOR SUPERFAMILY (MFS) PROFILE DOMAIN-CONTAINING PROTEIN"/>
    <property type="match status" value="1"/>
</dbReference>
<dbReference type="Gene3D" id="1.20.1250.20">
    <property type="entry name" value="MFS general substrate transporter like domains"/>
    <property type="match status" value="1"/>
</dbReference>
<evidence type="ECO:0000256" key="1">
    <source>
        <dbReference type="SAM" id="Phobius"/>
    </source>
</evidence>
<feature type="transmembrane region" description="Helical" evidence="1">
    <location>
        <begin position="82"/>
        <end position="102"/>
    </location>
</feature>
<keyword evidence="3" id="KW-1185">Reference proteome</keyword>
<feature type="transmembrane region" description="Helical" evidence="1">
    <location>
        <begin position="196"/>
        <end position="213"/>
    </location>
</feature>
<gene>
    <name evidence="2" type="ORF">HPB48_021813</name>
</gene>
<dbReference type="EMBL" id="JABSTR010000008">
    <property type="protein sequence ID" value="KAH9377993.1"/>
    <property type="molecule type" value="Genomic_DNA"/>
</dbReference>
<evidence type="ECO:0000313" key="3">
    <source>
        <dbReference type="Proteomes" id="UP000821853"/>
    </source>
</evidence>
<dbReference type="Proteomes" id="UP000821853">
    <property type="component" value="Unassembled WGS sequence"/>
</dbReference>
<evidence type="ECO:0000313" key="2">
    <source>
        <dbReference type="EMBL" id="KAH9377993.1"/>
    </source>
</evidence>
<dbReference type="PANTHER" id="PTHR11360">
    <property type="entry name" value="MONOCARBOXYLATE TRANSPORTER"/>
    <property type="match status" value="1"/>
</dbReference>